<sequence length="101" mass="10996">MTDFVTETMKLGWAMARLGYEAQTVVTLRLFGLAGAWALPPGEAQRMVAEKTPAWTDAWWQAATALSRGASSSAALAAALGPLHSGARANRRRLTARRRRR</sequence>
<name>A3TTP6_PSEBH</name>
<dbReference type="OrthoDB" id="7869201at2"/>
<dbReference type="eggNOG" id="ENOG5033AA4">
    <property type="taxonomic scope" value="Bacteria"/>
</dbReference>
<evidence type="ECO:0008006" key="3">
    <source>
        <dbReference type="Google" id="ProtNLM"/>
    </source>
</evidence>
<dbReference type="Proteomes" id="UP000004318">
    <property type="component" value="Unassembled WGS sequence"/>
</dbReference>
<keyword evidence="2" id="KW-1185">Reference proteome</keyword>
<organism evidence="1 2">
    <name type="scientific">Pseudooceanicola batsensis (strain ATCC BAA-863 / DSM 15984 / KCTC 12145 / HTCC2597)</name>
    <name type="common">Oceanicola batsensis</name>
    <dbReference type="NCBI Taxonomy" id="252305"/>
    <lineage>
        <taxon>Bacteria</taxon>
        <taxon>Pseudomonadati</taxon>
        <taxon>Pseudomonadota</taxon>
        <taxon>Alphaproteobacteria</taxon>
        <taxon>Rhodobacterales</taxon>
        <taxon>Paracoccaceae</taxon>
        <taxon>Pseudooceanicola</taxon>
    </lineage>
</organism>
<evidence type="ECO:0000313" key="2">
    <source>
        <dbReference type="Proteomes" id="UP000004318"/>
    </source>
</evidence>
<dbReference type="EMBL" id="AAMO01000001">
    <property type="protein sequence ID" value="EAQ05023.1"/>
    <property type="molecule type" value="Genomic_DNA"/>
</dbReference>
<dbReference type="STRING" id="252305.OB2597_07055"/>
<comment type="caution">
    <text evidence="1">The sequence shown here is derived from an EMBL/GenBank/DDBJ whole genome shotgun (WGS) entry which is preliminary data.</text>
</comment>
<accession>A3TTP6</accession>
<dbReference type="HOGENOM" id="CLU_173343_0_0_5"/>
<proteinExistence type="predicted"/>
<gene>
    <name evidence="1" type="ORF">OB2597_07055</name>
</gene>
<dbReference type="RefSeq" id="WP_009805640.1">
    <property type="nucleotide sequence ID" value="NZ_CH724131.1"/>
</dbReference>
<protein>
    <recommendedName>
        <fullName evidence="3">Antifreeze protein</fullName>
    </recommendedName>
</protein>
<reference evidence="1 2" key="1">
    <citation type="journal article" date="2010" name="J. Bacteriol.">
        <title>Genome sequences of Oceanicola granulosus HTCC2516(T) and Oceanicola batsensis HTCC2597(TDelta).</title>
        <authorList>
            <person name="Thrash J.C."/>
            <person name="Cho J.C."/>
            <person name="Vergin K.L."/>
            <person name="Giovannoni S.J."/>
        </authorList>
    </citation>
    <scope>NUCLEOTIDE SEQUENCE [LARGE SCALE GENOMIC DNA]</scope>
    <source>
        <strain evidence="2">ATCC BAA-863 / DSM 15984 / KCTC 12145 / HTCC2597</strain>
    </source>
</reference>
<evidence type="ECO:0000313" key="1">
    <source>
        <dbReference type="EMBL" id="EAQ05023.1"/>
    </source>
</evidence>
<dbReference type="AlphaFoldDB" id="A3TTP6"/>